<comment type="caution">
    <text evidence="2">The sequence shown here is derived from an EMBL/GenBank/DDBJ whole genome shotgun (WGS) entry which is preliminary data.</text>
</comment>
<evidence type="ECO:0000313" key="3">
    <source>
        <dbReference type="Proteomes" id="UP001205311"/>
    </source>
</evidence>
<evidence type="ECO:0000256" key="1">
    <source>
        <dbReference type="SAM" id="MobiDB-lite"/>
    </source>
</evidence>
<feature type="region of interest" description="Disordered" evidence="1">
    <location>
        <begin position="1"/>
        <end position="24"/>
    </location>
</feature>
<reference evidence="2 3" key="1">
    <citation type="submission" date="2022-06" db="EMBL/GenBank/DDBJ databases">
        <title>Genomic Encyclopedia of Archaeal and Bacterial Type Strains, Phase II (KMG-II): from individual species to whole genera.</title>
        <authorList>
            <person name="Goeker M."/>
        </authorList>
    </citation>
    <scope>NUCLEOTIDE SEQUENCE [LARGE SCALE GENOMIC DNA]</scope>
    <source>
        <strain evidence="2 3">DSM 40477</strain>
    </source>
</reference>
<name>A0ABT1I3I0_STRSD</name>
<proteinExistence type="predicted"/>
<keyword evidence="3" id="KW-1185">Reference proteome</keyword>
<organism evidence="2 3">
    <name type="scientific">Streptoalloteichus tenebrarius (strain ATCC 17920 / DSM 40477 / JCM 4838 / CBS 697.72 / NBRC 16177 / NCIMB 11028 / NRRL B-12390 / A12253. 1 / ISP 5477)</name>
    <name type="common">Streptomyces tenebrarius</name>
    <dbReference type="NCBI Taxonomy" id="1933"/>
    <lineage>
        <taxon>Bacteria</taxon>
        <taxon>Bacillati</taxon>
        <taxon>Actinomycetota</taxon>
        <taxon>Actinomycetes</taxon>
        <taxon>Pseudonocardiales</taxon>
        <taxon>Pseudonocardiaceae</taxon>
        <taxon>Streptoalloteichus</taxon>
    </lineage>
</organism>
<accession>A0ABT1I3I0</accession>
<dbReference type="EMBL" id="JAMTCP010000065">
    <property type="protein sequence ID" value="MCP2262342.1"/>
    <property type="molecule type" value="Genomic_DNA"/>
</dbReference>
<protein>
    <submittedName>
        <fullName evidence="2">Uncharacterized protein</fullName>
    </submittedName>
</protein>
<sequence length="220" mass="24406">MTRTMLDIGPDEANVPGARARRPVVAPRRPPTRLVLARPRVEPLPELEWALAVEPGVEVVHAGEPAELRRAWIHSADEHQVLDLYLETAAHGAAPAGPWWLTALAARRLPSRSAGFEFEDAVHALLHARRGWVYVPWVCEGEDGYWEYTPSEPDSPLGGHPTTVTLTAAHDGWLDVIPAGEDDDVRMPLAGVVGLADRIDEIESWRANLPRQRDWTSRAR</sequence>
<feature type="compositionally biased region" description="Low complexity" evidence="1">
    <location>
        <begin position="13"/>
        <end position="24"/>
    </location>
</feature>
<dbReference type="Proteomes" id="UP001205311">
    <property type="component" value="Unassembled WGS sequence"/>
</dbReference>
<dbReference type="RefSeq" id="WP_253674467.1">
    <property type="nucleotide sequence ID" value="NZ_JAMTCP010000065.1"/>
</dbReference>
<gene>
    <name evidence="2" type="ORF">LX15_006078</name>
</gene>
<evidence type="ECO:0000313" key="2">
    <source>
        <dbReference type="EMBL" id="MCP2262342.1"/>
    </source>
</evidence>